<dbReference type="Proteomes" id="UP000808038">
    <property type="component" value="Unassembled WGS sequence"/>
</dbReference>
<reference evidence="4 5" key="2">
    <citation type="journal article" date="2021" name="Int. J. Food Microbiol.">
        <title>Safety demonstration of a microbial species for use in the food chain: Weissella confusa.</title>
        <authorList>
            <person name="Bourdichon F."/>
            <person name="Patrone V."/>
            <person name="Fontana A."/>
            <person name="Milani G."/>
            <person name="Morelli L."/>
        </authorList>
    </citation>
    <scope>NUCLEOTIDE SEQUENCE [LARGE SCALE GENOMIC DNA]</scope>
    <source>
        <strain evidence="3">CCUG 30943</strain>
        <strain evidence="4 5">CCUG 43002</strain>
    </source>
</reference>
<dbReference type="InterPro" id="IPR029057">
    <property type="entry name" value="PRTase-like"/>
</dbReference>
<dbReference type="PANTHER" id="PTHR47505:SF1">
    <property type="entry name" value="DNA UTILIZATION PROTEIN YHGH"/>
    <property type="match status" value="1"/>
</dbReference>
<feature type="domain" description="Phosphoribosyltransferase" evidence="2">
    <location>
        <begin position="112"/>
        <end position="223"/>
    </location>
</feature>
<name>A0A4Z0RHJ5_WEICO</name>
<dbReference type="InterPro" id="IPR000836">
    <property type="entry name" value="PRTase_dom"/>
</dbReference>
<dbReference type="AlphaFoldDB" id="A0A4Z0RHJ5"/>
<dbReference type="Pfam" id="PF00156">
    <property type="entry name" value="Pribosyltran"/>
    <property type="match status" value="1"/>
</dbReference>
<dbReference type="EMBL" id="JAAOCP010000016">
    <property type="protein sequence ID" value="MBJ7639795.1"/>
    <property type="molecule type" value="Genomic_DNA"/>
</dbReference>
<dbReference type="CDD" id="cd06223">
    <property type="entry name" value="PRTases_typeI"/>
    <property type="match status" value="1"/>
</dbReference>
<evidence type="ECO:0000313" key="3">
    <source>
        <dbReference type="EMBL" id="MBJ7633363.1"/>
    </source>
</evidence>
<keyword evidence="5" id="KW-1185">Reference proteome</keyword>
<proteinExistence type="inferred from homology"/>
<dbReference type="Gene3D" id="3.40.50.2020">
    <property type="match status" value="1"/>
</dbReference>
<sequence>MRCEFCGKGVAQTWQLWDFWQFKPKSQQPICQDCWGMFTPIIGPTCQECGRASRQETCEDCQVWLEEGYPPLKNQALFKYDAMMHDFFQQYKFRGGYHLRTIFQEVLHKRLAEVSVDMIVPIPVSPDTLAMRGFNQVNGLLEICEIDDILCCISHNKSVQSLKTRQDRLNTAQPFMCQLGNLDLTGQRICLVDDVYTTGRTLRHAATCLYECGAKQICTITLAR</sequence>
<dbReference type="RefSeq" id="WP_135411416.1">
    <property type="nucleotide sequence ID" value="NZ_JAAOCP010000016.1"/>
</dbReference>
<organism evidence="4 5">
    <name type="scientific">Weissella confusa</name>
    <name type="common">Lactobacillus confusus</name>
    <dbReference type="NCBI Taxonomy" id="1583"/>
    <lineage>
        <taxon>Bacteria</taxon>
        <taxon>Bacillati</taxon>
        <taxon>Bacillota</taxon>
        <taxon>Bacilli</taxon>
        <taxon>Lactobacillales</taxon>
        <taxon>Lactobacillaceae</taxon>
        <taxon>Weissella</taxon>
    </lineage>
</organism>
<evidence type="ECO:0000313" key="5">
    <source>
        <dbReference type="Proteomes" id="UP000728106"/>
    </source>
</evidence>
<accession>A0A4Z0RHJ5</accession>
<evidence type="ECO:0000256" key="1">
    <source>
        <dbReference type="ARBA" id="ARBA00008007"/>
    </source>
</evidence>
<evidence type="ECO:0000313" key="4">
    <source>
        <dbReference type="EMBL" id="MBJ7639795.1"/>
    </source>
</evidence>
<evidence type="ECO:0000259" key="2">
    <source>
        <dbReference type="Pfam" id="PF00156"/>
    </source>
</evidence>
<dbReference type="EMBL" id="JAAOCX010000016">
    <property type="protein sequence ID" value="MBJ7633363.1"/>
    <property type="molecule type" value="Genomic_DNA"/>
</dbReference>
<comment type="caution">
    <text evidence="4">The sequence shown here is derived from an EMBL/GenBank/DDBJ whole genome shotgun (WGS) entry which is preliminary data.</text>
</comment>
<dbReference type="PANTHER" id="PTHR47505">
    <property type="entry name" value="DNA UTILIZATION PROTEIN YHGH"/>
    <property type="match status" value="1"/>
</dbReference>
<comment type="similarity">
    <text evidence="1">Belongs to the ComF/GntX family.</text>
</comment>
<dbReference type="InterPro" id="IPR051910">
    <property type="entry name" value="ComF/GntX_DNA_util-trans"/>
</dbReference>
<protein>
    <submittedName>
        <fullName evidence="4">ComF family protein</fullName>
    </submittedName>
</protein>
<gene>
    <name evidence="4" type="ORF">HAU20_10470</name>
    <name evidence="3" type="ORF">HAU43_09750</name>
</gene>
<dbReference type="SUPFAM" id="SSF53271">
    <property type="entry name" value="PRTase-like"/>
    <property type="match status" value="1"/>
</dbReference>
<dbReference type="Proteomes" id="UP000728106">
    <property type="component" value="Unassembled WGS sequence"/>
</dbReference>
<reference evidence="4" key="1">
    <citation type="submission" date="2020-02" db="EMBL/GenBank/DDBJ databases">
        <authorList>
            <person name="Fontana A."/>
            <person name="Patrone V."/>
            <person name="Morelli L."/>
        </authorList>
    </citation>
    <scope>NUCLEOTIDE SEQUENCE</scope>
    <source>
        <strain evidence="3">CCUG 30943</strain>
        <strain evidence="4">CCUG 43002</strain>
    </source>
</reference>